<dbReference type="Proteomes" id="UP000636938">
    <property type="component" value="Unassembled WGS sequence"/>
</dbReference>
<dbReference type="AlphaFoldDB" id="A0A8X8FJL0"/>
<comment type="caution">
    <text evidence="2">The sequence shown here is derived from an EMBL/GenBank/DDBJ whole genome shotgun (WGS) entry which is preliminary data.</text>
</comment>
<protein>
    <submittedName>
        <fullName evidence="2">Gas vesicle protein</fullName>
    </submittedName>
</protein>
<evidence type="ECO:0000313" key="3">
    <source>
        <dbReference type="Proteomes" id="UP000636938"/>
    </source>
</evidence>
<keyword evidence="3" id="KW-1185">Reference proteome</keyword>
<dbReference type="RefSeq" id="WP_225211800.1">
    <property type="nucleotide sequence ID" value="NZ_JACSQS010000001.1"/>
</dbReference>
<proteinExistence type="predicted"/>
<dbReference type="EMBL" id="JACSQS010000001">
    <property type="protein sequence ID" value="MBD7953023.1"/>
    <property type="molecule type" value="Genomic_DNA"/>
</dbReference>
<evidence type="ECO:0000313" key="2">
    <source>
        <dbReference type="EMBL" id="MBD7953023.1"/>
    </source>
</evidence>
<evidence type="ECO:0000256" key="1">
    <source>
        <dbReference type="SAM" id="MobiDB-lite"/>
    </source>
</evidence>
<accession>A0A8X8FJL0</accession>
<gene>
    <name evidence="2" type="ORF">H9654_02295</name>
</gene>
<name>A0A8X8FJL0_9GAMM</name>
<reference evidence="2 3" key="1">
    <citation type="submission" date="2020-08" db="EMBL/GenBank/DDBJ databases">
        <title>A Genomic Blueprint of the Chicken Gut Microbiome.</title>
        <authorList>
            <person name="Gilroy R."/>
            <person name="Ravi A."/>
            <person name="Getino M."/>
            <person name="Pursley I."/>
            <person name="Horton D.L."/>
            <person name="Alikhan N.-F."/>
            <person name="Baker D."/>
            <person name="Gharbi K."/>
            <person name="Hall N."/>
            <person name="Watson M."/>
            <person name="Adriaenssens E.M."/>
            <person name="Foster-Nyarko E."/>
            <person name="Jarju S."/>
            <person name="Secka A."/>
            <person name="Antonio M."/>
            <person name="Oren A."/>
            <person name="Chaudhuri R."/>
            <person name="La Ragione R.M."/>
            <person name="Hildebrand F."/>
            <person name="Pallen M.J."/>
        </authorList>
    </citation>
    <scope>NUCLEOTIDE SEQUENCE [LARGE SCALE GENOMIC DNA]</scope>
    <source>
        <strain evidence="2 3">Sa5BUN4</strain>
    </source>
</reference>
<feature type="region of interest" description="Disordered" evidence="1">
    <location>
        <begin position="1"/>
        <end position="24"/>
    </location>
</feature>
<organism evidence="2 3">
    <name type="scientific">Stenotrophomonas lacuserhaii</name>
    <dbReference type="NCBI Taxonomy" id="2760084"/>
    <lineage>
        <taxon>Bacteria</taxon>
        <taxon>Pseudomonadati</taxon>
        <taxon>Pseudomonadota</taxon>
        <taxon>Gammaproteobacteria</taxon>
        <taxon>Lysobacterales</taxon>
        <taxon>Lysobacteraceae</taxon>
        <taxon>Stenotrophomonas</taxon>
    </lineage>
</organism>
<sequence length="166" mass="17849">MRRRVEDAAANDPASRTWPDAGAGGSRPGDWFLQSLVSLVNHRPHLRLGIVLHVHGLEISGSLVSGTAYFERFARAFPDALDLADQAQRQTAHDSIAMHAARYGSRNADDSTDPPDYLHLIDVRVTAAGSADAMAPALPLWRGRIDAIDGFQLQAREAGAGVSSAR</sequence>